<comment type="caution">
    <text evidence="9">The sequence shown here is derived from an EMBL/GenBank/DDBJ whole genome shotgun (WGS) entry which is preliminary data.</text>
</comment>
<evidence type="ECO:0000256" key="4">
    <source>
        <dbReference type="ARBA" id="ARBA00023125"/>
    </source>
</evidence>
<dbReference type="EMBL" id="JPGN01000075">
    <property type="protein sequence ID" value="KFI18699.1"/>
    <property type="molecule type" value="Genomic_DNA"/>
</dbReference>
<keyword evidence="5" id="KW-0804">Transcription</keyword>
<proteinExistence type="predicted"/>
<keyword evidence="4" id="KW-0238">DNA-binding</keyword>
<dbReference type="Gene3D" id="3.40.50.2300">
    <property type="match status" value="1"/>
</dbReference>
<dbReference type="Pfam" id="PF00196">
    <property type="entry name" value="GerE"/>
    <property type="match status" value="1"/>
</dbReference>
<evidence type="ECO:0000259" key="8">
    <source>
        <dbReference type="PROSITE" id="PS50110"/>
    </source>
</evidence>
<dbReference type="SUPFAM" id="SSF52172">
    <property type="entry name" value="CheY-like"/>
    <property type="match status" value="1"/>
</dbReference>
<dbReference type="InterPro" id="IPR011006">
    <property type="entry name" value="CheY-like_superfamily"/>
</dbReference>
<evidence type="ECO:0000256" key="6">
    <source>
        <dbReference type="PROSITE-ProRule" id="PRU00169"/>
    </source>
</evidence>
<evidence type="ECO:0000256" key="5">
    <source>
        <dbReference type="ARBA" id="ARBA00023163"/>
    </source>
</evidence>
<protein>
    <submittedName>
        <fullName evidence="9">LuxR family transcriptional regulator</fullName>
    </submittedName>
</protein>
<dbReference type="PROSITE" id="PS00622">
    <property type="entry name" value="HTH_LUXR_1"/>
    <property type="match status" value="1"/>
</dbReference>
<dbReference type="InterPro" id="IPR036388">
    <property type="entry name" value="WH-like_DNA-bd_sf"/>
</dbReference>
<dbReference type="InterPro" id="IPR016032">
    <property type="entry name" value="Sig_transdc_resp-reg_C-effctor"/>
</dbReference>
<keyword evidence="3" id="KW-0805">Transcription regulation</keyword>
<dbReference type="CDD" id="cd17537">
    <property type="entry name" value="REC_FixJ"/>
    <property type="match status" value="1"/>
</dbReference>
<dbReference type="SUPFAM" id="SSF46894">
    <property type="entry name" value="C-terminal effector domain of the bipartite response regulators"/>
    <property type="match status" value="1"/>
</dbReference>
<evidence type="ECO:0000313" key="10">
    <source>
        <dbReference type="Proteomes" id="UP000028839"/>
    </source>
</evidence>
<dbReference type="Proteomes" id="UP000028839">
    <property type="component" value="Unassembled WGS sequence"/>
</dbReference>
<dbReference type="OrthoDB" id="9802186at2"/>
<dbReference type="PROSITE" id="PS50043">
    <property type="entry name" value="HTH_LUXR_2"/>
    <property type="match status" value="1"/>
</dbReference>
<evidence type="ECO:0000256" key="1">
    <source>
        <dbReference type="ARBA" id="ARBA00022553"/>
    </source>
</evidence>
<dbReference type="InterPro" id="IPR001789">
    <property type="entry name" value="Sig_transdc_resp-reg_receiver"/>
</dbReference>
<feature type="modified residue" description="4-aspartylphosphate" evidence="6">
    <location>
        <position position="58"/>
    </location>
</feature>
<organism evidence="9 10">
    <name type="scientific">Nitrosococcus oceani C-27</name>
    <dbReference type="NCBI Taxonomy" id="314279"/>
    <lineage>
        <taxon>Bacteria</taxon>
        <taxon>Pseudomonadati</taxon>
        <taxon>Pseudomonadota</taxon>
        <taxon>Gammaproteobacteria</taxon>
        <taxon>Chromatiales</taxon>
        <taxon>Chromatiaceae</taxon>
        <taxon>Nitrosococcus</taxon>
    </lineage>
</organism>
<sequence length="208" mass="23597">MEKGVPQATVFVVDDDEGVRDSLRWVIESAGFKVKVYASAGEFLEKWEPSQPGCLVLDVRMPEISGLQLQKLLSKKNNLLPIIFISAHGSVPDAVSALHDGAVDFLVKPFDNQILIERIQSSLDMDRRKRERRQQREKIAHRMTQLTARERQVMDLIVMGKANKVVAMELGISTKTVEIHRSRVMEKLAARNLVELIHLTRFLQNGDD</sequence>
<evidence type="ECO:0000259" key="7">
    <source>
        <dbReference type="PROSITE" id="PS50043"/>
    </source>
</evidence>
<dbReference type="GO" id="GO:0000160">
    <property type="term" value="P:phosphorelay signal transduction system"/>
    <property type="evidence" value="ECO:0007669"/>
    <property type="project" value="UniProtKB-KW"/>
</dbReference>
<feature type="domain" description="Response regulatory" evidence="8">
    <location>
        <begin position="9"/>
        <end position="123"/>
    </location>
</feature>
<dbReference type="GO" id="GO:0003677">
    <property type="term" value="F:DNA binding"/>
    <property type="evidence" value="ECO:0007669"/>
    <property type="project" value="UniProtKB-KW"/>
</dbReference>
<dbReference type="PRINTS" id="PR00038">
    <property type="entry name" value="HTHLUXR"/>
</dbReference>
<name>A0A0E2YZQ8_9GAMM</name>
<dbReference type="AlphaFoldDB" id="A0A0E2YZQ8"/>
<dbReference type="PANTHER" id="PTHR44688">
    <property type="entry name" value="DNA-BINDING TRANSCRIPTIONAL ACTIVATOR DEVR_DOSR"/>
    <property type="match status" value="1"/>
</dbReference>
<dbReference type="InterPro" id="IPR000792">
    <property type="entry name" value="Tscrpt_reg_LuxR_C"/>
</dbReference>
<dbReference type="Gene3D" id="1.10.10.10">
    <property type="entry name" value="Winged helix-like DNA-binding domain superfamily/Winged helix DNA-binding domain"/>
    <property type="match status" value="1"/>
</dbReference>
<dbReference type="HOGENOM" id="CLU_000445_90_4_6"/>
<accession>A0A0E2YZQ8</accession>
<evidence type="ECO:0000256" key="3">
    <source>
        <dbReference type="ARBA" id="ARBA00023015"/>
    </source>
</evidence>
<dbReference type="PROSITE" id="PS50110">
    <property type="entry name" value="RESPONSE_REGULATORY"/>
    <property type="match status" value="1"/>
</dbReference>
<dbReference type="Pfam" id="PF00072">
    <property type="entry name" value="Response_reg"/>
    <property type="match status" value="1"/>
</dbReference>
<dbReference type="PANTHER" id="PTHR44688:SF16">
    <property type="entry name" value="DNA-BINDING TRANSCRIPTIONAL ACTIVATOR DEVR_DOSR"/>
    <property type="match status" value="1"/>
</dbReference>
<keyword evidence="1 6" id="KW-0597">Phosphoprotein</keyword>
<reference evidence="9 10" key="1">
    <citation type="submission" date="2014-07" db="EMBL/GenBank/DDBJ databases">
        <title>Comparative analysis of Nitrosococcus oceani genome inventories of strains from Pacific and Atlantic gyres.</title>
        <authorList>
            <person name="Lim C.K."/>
            <person name="Wang L."/>
            <person name="Sayavedra-Soto L.A."/>
            <person name="Klotz M.G."/>
        </authorList>
    </citation>
    <scope>NUCLEOTIDE SEQUENCE [LARGE SCALE GENOMIC DNA]</scope>
    <source>
        <strain evidence="9 10">C-27</strain>
    </source>
</reference>
<gene>
    <name evidence="9" type="ORF">IB75_13015</name>
</gene>
<feature type="domain" description="HTH luxR-type" evidence="7">
    <location>
        <begin position="139"/>
        <end position="204"/>
    </location>
</feature>
<keyword evidence="2" id="KW-0902">Two-component regulatory system</keyword>
<dbReference type="FunFam" id="3.40.50.2300:FF:000018">
    <property type="entry name" value="DNA-binding transcriptional regulator NtrC"/>
    <property type="match status" value="1"/>
</dbReference>
<dbReference type="GO" id="GO:0006355">
    <property type="term" value="P:regulation of DNA-templated transcription"/>
    <property type="evidence" value="ECO:0007669"/>
    <property type="project" value="InterPro"/>
</dbReference>
<dbReference type="SMART" id="SM00421">
    <property type="entry name" value="HTH_LUXR"/>
    <property type="match status" value="1"/>
</dbReference>
<evidence type="ECO:0000256" key="2">
    <source>
        <dbReference type="ARBA" id="ARBA00023012"/>
    </source>
</evidence>
<dbReference type="CDD" id="cd06170">
    <property type="entry name" value="LuxR_C_like"/>
    <property type="match status" value="1"/>
</dbReference>
<dbReference type="SMART" id="SM00448">
    <property type="entry name" value="REC"/>
    <property type="match status" value="1"/>
</dbReference>
<evidence type="ECO:0000313" key="9">
    <source>
        <dbReference type="EMBL" id="KFI18699.1"/>
    </source>
</evidence>